<dbReference type="Proteomes" id="UP000664164">
    <property type="component" value="Unassembled WGS sequence"/>
</dbReference>
<dbReference type="Gene3D" id="3.40.960.10">
    <property type="entry name" value="VSR Endonuclease"/>
    <property type="match status" value="1"/>
</dbReference>
<accession>A0A939HH53</accession>
<reference evidence="2" key="1">
    <citation type="submission" date="2021-03" db="EMBL/GenBank/DDBJ databases">
        <title>A new species, PO-11, isolated from a karst cave deposit.</title>
        <authorList>
            <person name="Zhaoxiaoyong W."/>
        </authorList>
    </citation>
    <scope>NUCLEOTIDE SEQUENCE</scope>
    <source>
        <strain evidence="2">PO-11</strain>
    </source>
</reference>
<evidence type="ECO:0000313" key="2">
    <source>
        <dbReference type="EMBL" id="MBO1267233.1"/>
    </source>
</evidence>
<dbReference type="InterPro" id="IPR011335">
    <property type="entry name" value="Restrct_endonuc-II-like"/>
</dbReference>
<gene>
    <name evidence="2" type="ORF">J1902_04425</name>
</gene>
<name>A0A939HH53_9MICC</name>
<dbReference type="InterPro" id="IPR007569">
    <property type="entry name" value="DUF559"/>
</dbReference>
<sequence>MHTQTALPDTLASGPFTLTDAAAEGVPRKRLLRPDVEHISRGLYRPADWDFDLEAAARALSAATPGAWISHVTAARLRSSCLPPWLSDSTELHLSKPRSLPSVRRKGVIGHTLAAAEDEVESVEGIRISTRPRTWLDMARVLPLKDLVCLGDELIRLPRPEFEDRESPFATVEELRALTERHKNLQGIVRAREALELMRVGADSGPETLLRLAMLDAGVPEPQLQLRLREADPLSPSADLGYRHRRVAIQYDGGHHLAPEQQLRDRRRDKAFEAGGWTVLVFDKDDLADGFAKAIRTIKRELSSAWLDPAVASGFSRSMW</sequence>
<dbReference type="AlphaFoldDB" id="A0A939HH53"/>
<evidence type="ECO:0000313" key="3">
    <source>
        <dbReference type="Proteomes" id="UP000664164"/>
    </source>
</evidence>
<keyword evidence="3" id="KW-1185">Reference proteome</keyword>
<comment type="caution">
    <text evidence="2">The sequence shown here is derived from an EMBL/GenBank/DDBJ whole genome shotgun (WGS) entry which is preliminary data.</text>
</comment>
<evidence type="ECO:0000259" key="1">
    <source>
        <dbReference type="Pfam" id="PF04480"/>
    </source>
</evidence>
<organism evidence="2 3">
    <name type="scientific">Arthrobacter cavernae</name>
    <dbReference type="NCBI Taxonomy" id="2817681"/>
    <lineage>
        <taxon>Bacteria</taxon>
        <taxon>Bacillati</taxon>
        <taxon>Actinomycetota</taxon>
        <taxon>Actinomycetes</taxon>
        <taxon>Micrococcales</taxon>
        <taxon>Micrococcaceae</taxon>
        <taxon>Arthrobacter</taxon>
    </lineage>
</organism>
<feature type="domain" description="DUF559" evidence="1">
    <location>
        <begin position="242"/>
        <end position="302"/>
    </location>
</feature>
<dbReference type="RefSeq" id="WP_207615037.1">
    <property type="nucleotide sequence ID" value="NZ_JAFNLL010000007.1"/>
</dbReference>
<dbReference type="Pfam" id="PF04480">
    <property type="entry name" value="DUF559"/>
    <property type="match status" value="1"/>
</dbReference>
<dbReference type="SUPFAM" id="SSF52980">
    <property type="entry name" value="Restriction endonuclease-like"/>
    <property type="match status" value="1"/>
</dbReference>
<proteinExistence type="predicted"/>
<dbReference type="EMBL" id="JAFNLL010000007">
    <property type="protein sequence ID" value="MBO1267233.1"/>
    <property type="molecule type" value="Genomic_DNA"/>
</dbReference>
<protein>
    <submittedName>
        <fullName evidence="2">DUF559 domain-containing protein</fullName>
    </submittedName>
</protein>